<gene>
    <name evidence="1" type="ORF">DR999_PMT14878</name>
</gene>
<protein>
    <submittedName>
        <fullName evidence="1">Protein SDA1-like protein</fullName>
    </submittedName>
</protein>
<proteinExistence type="predicted"/>
<sequence>MPSGLVFCGPGGLPPNAAHTSGISPQAAVDQSCSLEVSGVIYTSCICDPVAENIALESVGDLAGKDEGRHYNHTMRNNFQPHPKERYGGIQCKMQGRGSCLHG</sequence>
<name>A0A4D9DXG5_9SAUR</name>
<keyword evidence="2" id="KW-1185">Reference proteome</keyword>
<accession>A0A4D9DXG5</accession>
<organism evidence="1 2">
    <name type="scientific">Platysternon megacephalum</name>
    <name type="common">big-headed turtle</name>
    <dbReference type="NCBI Taxonomy" id="55544"/>
    <lineage>
        <taxon>Eukaryota</taxon>
        <taxon>Metazoa</taxon>
        <taxon>Chordata</taxon>
        <taxon>Craniata</taxon>
        <taxon>Vertebrata</taxon>
        <taxon>Euteleostomi</taxon>
        <taxon>Archelosauria</taxon>
        <taxon>Testudinata</taxon>
        <taxon>Testudines</taxon>
        <taxon>Cryptodira</taxon>
        <taxon>Durocryptodira</taxon>
        <taxon>Testudinoidea</taxon>
        <taxon>Platysternidae</taxon>
        <taxon>Platysternon</taxon>
    </lineage>
</organism>
<dbReference type="AlphaFoldDB" id="A0A4D9DXG5"/>
<evidence type="ECO:0000313" key="2">
    <source>
        <dbReference type="Proteomes" id="UP000297703"/>
    </source>
</evidence>
<dbReference type="EMBL" id="QXTE01000175">
    <property type="protein sequence ID" value="TFK02741.1"/>
    <property type="molecule type" value="Genomic_DNA"/>
</dbReference>
<comment type="caution">
    <text evidence="1">The sequence shown here is derived from an EMBL/GenBank/DDBJ whole genome shotgun (WGS) entry which is preliminary data.</text>
</comment>
<reference evidence="1 2" key="1">
    <citation type="submission" date="2019-04" db="EMBL/GenBank/DDBJ databases">
        <title>Draft genome of the big-headed turtle Platysternon megacephalum.</title>
        <authorList>
            <person name="Gong S."/>
        </authorList>
    </citation>
    <scope>NUCLEOTIDE SEQUENCE [LARGE SCALE GENOMIC DNA]</scope>
    <source>
        <strain evidence="1">DO16091913</strain>
        <tissue evidence="1">Muscle</tissue>
    </source>
</reference>
<reference evidence="1 2" key="2">
    <citation type="submission" date="2019-04" db="EMBL/GenBank/DDBJ databases">
        <title>The genome sequence of big-headed turtle.</title>
        <authorList>
            <person name="Gong S."/>
        </authorList>
    </citation>
    <scope>NUCLEOTIDE SEQUENCE [LARGE SCALE GENOMIC DNA]</scope>
    <source>
        <strain evidence="1">DO16091913</strain>
        <tissue evidence="1">Muscle</tissue>
    </source>
</reference>
<dbReference type="Proteomes" id="UP000297703">
    <property type="component" value="Unassembled WGS sequence"/>
</dbReference>
<evidence type="ECO:0000313" key="1">
    <source>
        <dbReference type="EMBL" id="TFK02741.1"/>
    </source>
</evidence>